<evidence type="ECO:0000256" key="1">
    <source>
        <dbReference type="SAM" id="MobiDB-lite"/>
    </source>
</evidence>
<evidence type="ECO:0000313" key="3">
    <source>
        <dbReference type="Proteomes" id="UP000318431"/>
    </source>
</evidence>
<dbReference type="RefSeq" id="WP_145647120.1">
    <property type="nucleotide sequence ID" value="NZ_VLLB01000001.1"/>
</dbReference>
<dbReference type="AlphaFoldDB" id="A0A562RL66"/>
<organism evidence="2 3">
    <name type="scientific">Pseudoduganella lurida</name>
    <dbReference type="NCBI Taxonomy" id="1036180"/>
    <lineage>
        <taxon>Bacteria</taxon>
        <taxon>Pseudomonadati</taxon>
        <taxon>Pseudomonadota</taxon>
        <taxon>Betaproteobacteria</taxon>
        <taxon>Burkholderiales</taxon>
        <taxon>Oxalobacteraceae</taxon>
        <taxon>Telluria group</taxon>
        <taxon>Pseudoduganella</taxon>
    </lineage>
</organism>
<protein>
    <submittedName>
        <fullName evidence="2">Uncharacterized protein</fullName>
    </submittedName>
</protein>
<dbReference type="OrthoDB" id="883703at2"/>
<gene>
    <name evidence="2" type="ORF">IP91_00422</name>
</gene>
<dbReference type="EMBL" id="VLLB01000001">
    <property type="protein sequence ID" value="TWI69354.1"/>
    <property type="molecule type" value="Genomic_DNA"/>
</dbReference>
<reference evidence="2 3" key="1">
    <citation type="journal article" date="2015" name="Stand. Genomic Sci.">
        <title>Genomic Encyclopedia of Bacterial and Archaeal Type Strains, Phase III: the genomes of soil and plant-associated and newly described type strains.</title>
        <authorList>
            <person name="Whitman W.B."/>
            <person name="Woyke T."/>
            <person name="Klenk H.P."/>
            <person name="Zhou Y."/>
            <person name="Lilburn T.G."/>
            <person name="Beck B.J."/>
            <person name="De Vos P."/>
            <person name="Vandamme P."/>
            <person name="Eisen J.A."/>
            <person name="Garrity G."/>
            <person name="Hugenholtz P."/>
            <person name="Kyrpides N.C."/>
        </authorList>
    </citation>
    <scope>NUCLEOTIDE SEQUENCE [LARGE SCALE GENOMIC DNA]</scope>
    <source>
        <strain evidence="2 3">CGMCC 1.10822</strain>
    </source>
</reference>
<accession>A0A562RL66</accession>
<evidence type="ECO:0000313" key="2">
    <source>
        <dbReference type="EMBL" id="TWI69354.1"/>
    </source>
</evidence>
<dbReference type="Proteomes" id="UP000318431">
    <property type="component" value="Unassembled WGS sequence"/>
</dbReference>
<feature type="compositionally biased region" description="Gly residues" evidence="1">
    <location>
        <begin position="192"/>
        <end position="227"/>
    </location>
</feature>
<comment type="caution">
    <text evidence="2">The sequence shown here is derived from an EMBL/GenBank/DDBJ whole genome shotgun (WGS) entry which is preliminary data.</text>
</comment>
<keyword evidence="3" id="KW-1185">Reference proteome</keyword>
<sequence>MHDIDRTTLEFGQEFGQQGYEMEQYEFGQGEWTGEGGGLLSEADELELANELLSVTNEQELDQFLGSFLKKAASVAGNIIKSPIGQAVGGVLKGVAKKALPLAGGAIGGYFGGPLGAKIGSGLASAAGGALGLEAEGELSGEDREFEGAKTFVRIASDTVNRAAQARGGDPRQVAQAAAMAAAKQFAPGLLGAGQGQGQGQGQGRGGQGGIQLGQGGRNGAGAGKGAPSGRWMRQGRKIVLYGV</sequence>
<feature type="region of interest" description="Disordered" evidence="1">
    <location>
        <begin position="192"/>
        <end position="231"/>
    </location>
</feature>
<name>A0A562RL66_9BURK</name>
<proteinExistence type="predicted"/>